<evidence type="ECO:0000313" key="2">
    <source>
        <dbReference type="Proteomes" id="UP001055072"/>
    </source>
</evidence>
<comment type="caution">
    <text evidence="1">The sequence shown here is derived from an EMBL/GenBank/DDBJ whole genome shotgun (WGS) entry which is preliminary data.</text>
</comment>
<dbReference type="EMBL" id="MU274906">
    <property type="protein sequence ID" value="KAI0091174.1"/>
    <property type="molecule type" value="Genomic_DNA"/>
</dbReference>
<dbReference type="Proteomes" id="UP001055072">
    <property type="component" value="Unassembled WGS sequence"/>
</dbReference>
<gene>
    <name evidence="1" type="ORF">BDY19DRAFT_934252</name>
</gene>
<sequence length="351" mass="37694">MSAFSPYGSQSGPPPELSNNPFIDHPANALSRYPDINNVNQPTGSEQQFTSWLSPSSPGVSSPTGGYGSPAPAQTPQYQQQQTGWQGAGGGYPQQSAQGSGYGGGLGGGQPFQPTSSFGQQLNGQLNGYQQPQQSQQQYPGYSQQSQQYGSGYGYNQQPQQYGGIPQQQSFNQQYLSEFDPLQGRGQYGGQQTQPGALPSGSSISGGAGPGGSQYRDPHPREFVQKNKAELEAWDNYAWKQVINSFDTLRNAWTARKGEIEARARSLGGQGLFGGGGYGYGNYGQAQQVQQLDQLAKQAETNADTVAAASFQMQEVHSGYRQSGDLASKKRVREAINAALQSLPDWPPQNW</sequence>
<protein>
    <submittedName>
        <fullName evidence="1">Uncharacterized protein</fullName>
    </submittedName>
</protein>
<evidence type="ECO:0000313" key="1">
    <source>
        <dbReference type="EMBL" id="KAI0091174.1"/>
    </source>
</evidence>
<accession>A0ACB8UAA1</accession>
<reference evidence="1" key="1">
    <citation type="journal article" date="2021" name="Environ. Microbiol.">
        <title>Gene family expansions and transcriptome signatures uncover fungal adaptations to wood decay.</title>
        <authorList>
            <person name="Hage H."/>
            <person name="Miyauchi S."/>
            <person name="Viragh M."/>
            <person name="Drula E."/>
            <person name="Min B."/>
            <person name="Chaduli D."/>
            <person name="Navarro D."/>
            <person name="Favel A."/>
            <person name="Norest M."/>
            <person name="Lesage-Meessen L."/>
            <person name="Balint B."/>
            <person name="Merenyi Z."/>
            <person name="de Eugenio L."/>
            <person name="Morin E."/>
            <person name="Martinez A.T."/>
            <person name="Baldrian P."/>
            <person name="Stursova M."/>
            <person name="Martinez M.J."/>
            <person name="Novotny C."/>
            <person name="Magnuson J.K."/>
            <person name="Spatafora J.W."/>
            <person name="Maurice S."/>
            <person name="Pangilinan J."/>
            <person name="Andreopoulos W."/>
            <person name="LaButti K."/>
            <person name="Hundley H."/>
            <person name="Na H."/>
            <person name="Kuo A."/>
            <person name="Barry K."/>
            <person name="Lipzen A."/>
            <person name="Henrissat B."/>
            <person name="Riley R."/>
            <person name="Ahrendt S."/>
            <person name="Nagy L.G."/>
            <person name="Grigoriev I.V."/>
            <person name="Martin F."/>
            <person name="Rosso M.N."/>
        </authorList>
    </citation>
    <scope>NUCLEOTIDE SEQUENCE</scope>
    <source>
        <strain evidence="1">CBS 384.51</strain>
    </source>
</reference>
<proteinExistence type="predicted"/>
<name>A0ACB8UAA1_9APHY</name>
<organism evidence="1 2">
    <name type="scientific">Irpex rosettiformis</name>
    <dbReference type="NCBI Taxonomy" id="378272"/>
    <lineage>
        <taxon>Eukaryota</taxon>
        <taxon>Fungi</taxon>
        <taxon>Dikarya</taxon>
        <taxon>Basidiomycota</taxon>
        <taxon>Agaricomycotina</taxon>
        <taxon>Agaricomycetes</taxon>
        <taxon>Polyporales</taxon>
        <taxon>Irpicaceae</taxon>
        <taxon>Irpex</taxon>
    </lineage>
</organism>
<keyword evidence="2" id="KW-1185">Reference proteome</keyword>